<feature type="compositionally biased region" description="Basic and acidic residues" evidence="1">
    <location>
        <begin position="32"/>
        <end position="48"/>
    </location>
</feature>
<feature type="compositionally biased region" description="Gly residues" evidence="1">
    <location>
        <begin position="49"/>
        <end position="59"/>
    </location>
</feature>
<reference evidence="2 3" key="1">
    <citation type="submission" date="2012-06" db="EMBL/GenBank/DDBJ databases">
        <title>Finished chromosome of genome of Microcoleus sp. PCC 7113.</title>
        <authorList>
            <consortium name="US DOE Joint Genome Institute"/>
            <person name="Gugger M."/>
            <person name="Coursin T."/>
            <person name="Rippka R."/>
            <person name="Tandeau De Marsac N."/>
            <person name="Huntemann M."/>
            <person name="Wei C.-L."/>
            <person name="Han J."/>
            <person name="Detter J.C."/>
            <person name="Han C."/>
            <person name="Tapia R."/>
            <person name="Chen A."/>
            <person name="Kyrpides N."/>
            <person name="Mavromatis K."/>
            <person name="Markowitz V."/>
            <person name="Szeto E."/>
            <person name="Ivanova N."/>
            <person name="Pagani I."/>
            <person name="Pati A."/>
            <person name="Goodwin L."/>
            <person name="Nordberg H.P."/>
            <person name="Cantor M.N."/>
            <person name="Hua S.X."/>
            <person name="Woyke T."/>
            <person name="Kerfeld C.A."/>
        </authorList>
    </citation>
    <scope>NUCLEOTIDE SEQUENCE [LARGE SCALE GENOMIC DNA]</scope>
    <source>
        <strain evidence="2 3">PCC 7113</strain>
    </source>
</reference>
<feature type="region of interest" description="Disordered" evidence="1">
    <location>
        <begin position="29"/>
        <end position="74"/>
    </location>
</feature>
<feature type="region of interest" description="Disordered" evidence="1">
    <location>
        <begin position="135"/>
        <end position="174"/>
    </location>
</feature>
<accession>K9WD42</accession>
<protein>
    <submittedName>
        <fullName evidence="2">Uncharacterized protein</fullName>
    </submittedName>
</protein>
<organism evidence="2 3">
    <name type="scientific">Allocoleopsis franciscana PCC 7113</name>
    <dbReference type="NCBI Taxonomy" id="1173027"/>
    <lineage>
        <taxon>Bacteria</taxon>
        <taxon>Bacillati</taxon>
        <taxon>Cyanobacteriota</taxon>
        <taxon>Cyanophyceae</taxon>
        <taxon>Coleofasciculales</taxon>
        <taxon>Coleofasciculaceae</taxon>
        <taxon>Allocoleopsis</taxon>
        <taxon>Allocoleopsis franciscana</taxon>
    </lineage>
</organism>
<evidence type="ECO:0000256" key="1">
    <source>
        <dbReference type="SAM" id="MobiDB-lite"/>
    </source>
</evidence>
<dbReference type="HOGENOM" id="CLU_1538340_0_0_3"/>
<evidence type="ECO:0000313" key="2">
    <source>
        <dbReference type="EMBL" id="AFZ18325.1"/>
    </source>
</evidence>
<sequence>MLLLGRYYHFSSLIIDKYTFIAKGRRQKAGGRRQEAEGRRQMAGDRRQGAGGRGQGAGGRRQEADGRRQGAGGRWQMADGRWQEVFYWYVVVYSRSICPKLYGDSYKVDFCSLIVNKLNRCYRTHEVAAKLSPCPRYAKSPRQNPSRNRQTNGKSPPQPNTTQSPYHPQGVATR</sequence>
<feature type="compositionally biased region" description="Polar residues" evidence="1">
    <location>
        <begin position="141"/>
        <end position="166"/>
    </location>
</feature>
<dbReference type="KEGG" id="mic:Mic7113_2529"/>
<dbReference type="Proteomes" id="UP000010471">
    <property type="component" value="Chromosome"/>
</dbReference>
<dbReference type="AlphaFoldDB" id="K9WD42"/>
<proteinExistence type="predicted"/>
<dbReference type="EMBL" id="CP003630">
    <property type="protein sequence ID" value="AFZ18325.1"/>
    <property type="molecule type" value="Genomic_DNA"/>
</dbReference>
<evidence type="ECO:0000313" key="3">
    <source>
        <dbReference type="Proteomes" id="UP000010471"/>
    </source>
</evidence>
<name>K9WD42_9CYAN</name>
<gene>
    <name evidence="2" type="ORF">Mic7113_2529</name>
</gene>
<keyword evidence="3" id="KW-1185">Reference proteome</keyword>